<gene>
    <name evidence="1" type="ORF">E2C01_069904</name>
</gene>
<keyword evidence="2" id="KW-1185">Reference proteome</keyword>
<name>A0A5B7I065_PORTR</name>
<dbReference type="Proteomes" id="UP000324222">
    <property type="component" value="Unassembled WGS sequence"/>
</dbReference>
<dbReference type="AlphaFoldDB" id="A0A5B7I065"/>
<reference evidence="1 2" key="1">
    <citation type="submission" date="2019-05" db="EMBL/GenBank/DDBJ databases">
        <title>Another draft genome of Portunus trituberculatus and its Hox gene families provides insights of decapod evolution.</title>
        <authorList>
            <person name="Jeong J.-H."/>
            <person name="Song I."/>
            <person name="Kim S."/>
            <person name="Choi T."/>
            <person name="Kim D."/>
            <person name="Ryu S."/>
            <person name="Kim W."/>
        </authorList>
    </citation>
    <scope>NUCLEOTIDE SEQUENCE [LARGE SCALE GENOMIC DNA]</scope>
    <source>
        <tissue evidence="1">Muscle</tissue>
    </source>
</reference>
<evidence type="ECO:0000313" key="1">
    <source>
        <dbReference type="EMBL" id="MPC75515.1"/>
    </source>
</evidence>
<sequence>MQIAYCTRVRRPQSCQSVPPLPLQHFLLIMQTCVAVTHVAPPPPRHLAPTAHNNDPHHDPEPCLKLRLGMSGSATRHSSLSILFRRLGTFSRCPSYLYAPVITPSDTPVPHHCS</sequence>
<proteinExistence type="predicted"/>
<protein>
    <submittedName>
        <fullName evidence="1">Uncharacterized protein</fullName>
    </submittedName>
</protein>
<organism evidence="1 2">
    <name type="scientific">Portunus trituberculatus</name>
    <name type="common">Swimming crab</name>
    <name type="synonym">Neptunus trituberculatus</name>
    <dbReference type="NCBI Taxonomy" id="210409"/>
    <lineage>
        <taxon>Eukaryota</taxon>
        <taxon>Metazoa</taxon>
        <taxon>Ecdysozoa</taxon>
        <taxon>Arthropoda</taxon>
        <taxon>Crustacea</taxon>
        <taxon>Multicrustacea</taxon>
        <taxon>Malacostraca</taxon>
        <taxon>Eumalacostraca</taxon>
        <taxon>Eucarida</taxon>
        <taxon>Decapoda</taxon>
        <taxon>Pleocyemata</taxon>
        <taxon>Brachyura</taxon>
        <taxon>Eubrachyura</taxon>
        <taxon>Portunoidea</taxon>
        <taxon>Portunidae</taxon>
        <taxon>Portuninae</taxon>
        <taxon>Portunus</taxon>
    </lineage>
</organism>
<evidence type="ECO:0000313" key="2">
    <source>
        <dbReference type="Proteomes" id="UP000324222"/>
    </source>
</evidence>
<dbReference type="EMBL" id="VSRR010041306">
    <property type="protein sequence ID" value="MPC75515.1"/>
    <property type="molecule type" value="Genomic_DNA"/>
</dbReference>
<comment type="caution">
    <text evidence="1">The sequence shown here is derived from an EMBL/GenBank/DDBJ whole genome shotgun (WGS) entry which is preliminary data.</text>
</comment>
<accession>A0A5B7I065</accession>